<feature type="domain" description="Major facilitator superfamily (MFS) profile" evidence="9">
    <location>
        <begin position="11"/>
        <end position="496"/>
    </location>
</feature>
<keyword evidence="5 7" id="KW-0472">Membrane</keyword>
<feature type="region of interest" description="Disordered" evidence="6">
    <location>
        <begin position="209"/>
        <end position="264"/>
    </location>
</feature>
<evidence type="ECO:0000313" key="10">
    <source>
        <dbReference type="EMBL" id="KAH7089626.1"/>
    </source>
</evidence>
<feature type="transmembrane region" description="Helical" evidence="7">
    <location>
        <begin position="49"/>
        <end position="72"/>
    </location>
</feature>
<evidence type="ECO:0000313" key="11">
    <source>
        <dbReference type="Proteomes" id="UP000813461"/>
    </source>
</evidence>
<sequence length="498" mass="53436">MSLWSMPHKAQLLILMLARLTDSLAAHSIHSYMFFQLRHFDPHTPAATITTQCGLLVGAKTGAHVCTGLLWGRLADQKPKGRKLVLVFGLLASSAATVGYGFATTFHQAIGWQMLEGAMNATVAMVRCMTAELQTEKKYRVRAFTLLPLFANIGSVIGPLIGGFLSSTRTRDSIVPGYPYAMPNICVAAIEVVVVIAAVFALTDTSRQEQSGRTESYSTTTRADSVITPACQPEHEPDERTALLQSHSTASGGPGSQHTGDHPDSFSVKEIWTPNVLKTMFAQFVVAGHLGTFATLWAMLLSLPVASSHGQPSLIHFSGGLGFQPHAVGVAMSALGFAGIILQILVYPSLQERWGTIRVWRASLCLFPIVYFGAPFCVLVPLLGQDLERQHLALYTILKWSALLSVLVSFVAARTGVVPATSLLINDCTPHPSVRGTIHTAGVICSNLSRSVFPPMALAVMGFGLRTGTVGLGFWFITILAVLSILASSQVREGPDGQ</sequence>
<dbReference type="SUPFAM" id="SSF103473">
    <property type="entry name" value="MFS general substrate transporter"/>
    <property type="match status" value="1"/>
</dbReference>
<dbReference type="Proteomes" id="UP000813461">
    <property type="component" value="Unassembled WGS sequence"/>
</dbReference>
<keyword evidence="3 7" id="KW-0812">Transmembrane</keyword>
<evidence type="ECO:0000256" key="6">
    <source>
        <dbReference type="SAM" id="MobiDB-lite"/>
    </source>
</evidence>
<feature type="transmembrane region" description="Helical" evidence="7">
    <location>
        <begin position="284"/>
        <end position="306"/>
    </location>
</feature>
<dbReference type="PROSITE" id="PS50850">
    <property type="entry name" value="MFS"/>
    <property type="match status" value="1"/>
</dbReference>
<feature type="transmembrane region" description="Helical" evidence="7">
    <location>
        <begin position="84"/>
        <end position="103"/>
    </location>
</feature>
<evidence type="ECO:0000256" key="7">
    <source>
        <dbReference type="SAM" id="Phobius"/>
    </source>
</evidence>
<feature type="transmembrane region" description="Helical" evidence="7">
    <location>
        <begin position="394"/>
        <end position="413"/>
    </location>
</feature>
<evidence type="ECO:0000256" key="5">
    <source>
        <dbReference type="ARBA" id="ARBA00023136"/>
    </source>
</evidence>
<evidence type="ECO:0000256" key="8">
    <source>
        <dbReference type="SAM" id="SignalP"/>
    </source>
</evidence>
<feature type="transmembrane region" description="Helical" evidence="7">
    <location>
        <begin position="181"/>
        <end position="203"/>
    </location>
</feature>
<feature type="transmembrane region" description="Helical" evidence="7">
    <location>
        <begin position="109"/>
        <end position="129"/>
    </location>
</feature>
<keyword evidence="11" id="KW-1185">Reference proteome</keyword>
<evidence type="ECO:0000256" key="4">
    <source>
        <dbReference type="ARBA" id="ARBA00022989"/>
    </source>
</evidence>
<keyword evidence="8" id="KW-0732">Signal</keyword>
<reference evidence="10" key="1">
    <citation type="journal article" date="2021" name="Nat. Commun.">
        <title>Genetic determinants of endophytism in the Arabidopsis root mycobiome.</title>
        <authorList>
            <person name="Mesny F."/>
            <person name="Miyauchi S."/>
            <person name="Thiergart T."/>
            <person name="Pickel B."/>
            <person name="Atanasova L."/>
            <person name="Karlsson M."/>
            <person name="Huettel B."/>
            <person name="Barry K.W."/>
            <person name="Haridas S."/>
            <person name="Chen C."/>
            <person name="Bauer D."/>
            <person name="Andreopoulos W."/>
            <person name="Pangilinan J."/>
            <person name="LaButti K."/>
            <person name="Riley R."/>
            <person name="Lipzen A."/>
            <person name="Clum A."/>
            <person name="Drula E."/>
            <person name="Henrissat B."/>
            <person name="Kohler A."/>
            <person name="Grigoriev I.V."/>
            <person name="Martin F.M."/>
            <person name="Hacquard S."/>
        </authorList>
    </citation>
    <scope>NUCLEOTIDE SEQUENCE</scope>
    <source>
        <strain evidence="10">MPI-SDFR-AT-0120</strain>
    </source>
</reference>
<evidence type="ECO:0000256" key="1">
    <source>
        <dbReference type="ARBA" id="ARBA00004141"/>
    </source>
</evidence>
<dbReference type="OrthoDB" id="10262656at2759"/>
<dbReference type="Pfam" id="PF07690">
    <property type="entry name" value="MFS_1"/>
    <property type="match status" value="1"/>
</dbReference>
<dbReference type="GO" id="GO:0016020">
    <property type="term" value="C:membrane"/>
    <property type="evidence" value="ECO:0007669"/>
    <property type="project" value="UniProtKB-SubCell"/>
</dbReference>
<dbReference type="InterPro" id="IPR011701">
    <property type="entry name" value="MFS"/>
</dbReference>
<feature type="compositionally biased region" description="Polar residues" evidence="6">
    <location>
        <begin position="213"/>
        <end position="223"/>
    </location>
</feature>
<comment type="subcellular location">
    <subcellularLocation>
        <location evidence="1">Membrane</location>
        <topology evidence="1">Multi-pass membrane protein</topology>
    </subcellularLocation>
</comment>
<dbReference type="Gene3D" id="1.20.1250.20">
    <property type="entry name" value="MFS general substrate transporter like domains"/>
    <property type="match status" value="1"/>
</dbReference>
<accession>A0A8K0RAD4</accession>
<evidence type="ECO:0000256" key="3">
    <source>
        <dbReference type="ARBA" id="ARBA00022692"/>
    </source>
</evidence>
<proteinExistence type="predicted"/>
<dbReference type="InterPro" id="IPR020846">
    <property type="entry name" value="MFS_dom"/>
</dbReference>
<dbReference type="PANTHER" id="PTHR23504">
    <property type="entry name" value="MAJOR FACILITATOR SUPERFAMILY DOMAIN-CONTAINING PROTEIN 10"/>
    <property type="match status" value="1"/>
</dbReference>
<comment type="caution">
    <text evidence="10">The sequence shown here is derived from an EMBL/GenBank/DDBJ whole genome shotgun (WGS) entry which is preliminary data.</text>
</comment>
<dbReference type="EMBL" id="JAGMVJ010000006">
    <property type="protein sequence ID" value="KAH7089626.1"/>
    <property type="molecule type" value="Genomic_DNA"/>
</dbReference>
<dbReference type="PANTHER" id="PTHR23504:SF6">
    <property type="entry name" value="MULTIDRUG TRANSPORTER, PUTATIVE (AFU_ORTHOLOGUE AFUA_4G08740)-RELATED"/>
    <property type="match status" value="1"/>
</dbReference>
<protein>
    <submittedName>
        <fullName evidence="10">Major facilitator superfamily domain-containing protein</fullName>
    </submittedName>
</protein>
<feature type="transmembrane region" description="Helical" evidence="7">
    <location>
        <begin position="463"/>
        <end position="487"/>
    </location>
</feature>
<keyword evidence="2" id="KW-0813">Transport</keyword>
<feature type="transmembrane region" description="Helical" evidence="7">
    <location>
        <begin position="359"/>
        <end position="382"/>
    </location>
</feature>
<gene>
    <name evidence="10" type="ORF">FB567DRAFT_590435</name>
</gene>
<name>A0A8K0RAD4_9PLEO</name>
<feature type="signal peptide" evidence="8">
    <location>
        <begin position="1"/>
        <end position="26"/>
    </location>
</feature>
<feature type="transmembrane region" description="Helical" evidence="7">
    <location>
        <begin position="141"/>
        <end position="161"/>
    </location>
</feature>
<evidence type="ECO:0000256" key="2">
    <source>
        <dbReference type="ARBA" id="ARBA00022448"/>
    </source>
</evidence>
<dbReference type="InterPro" id="IPR036259">
    <property type="entry name" value="MFS_trans_sf"/>
</dbReference>
<dbReference type="GO" id="GO:0022857">
    <property type="term" value="F:transmembrane transporter activity"/>
    <property type="evidence" value="ECO:0007669"/>
    <property type="project" value="InterPro"/>
</dbReference>
<dbReference type="AlphaFoldDB" id="A0A8K0RAD4"/>
<evidence type="ECO:0000259" key="9">
    <source>
        <dbReference type="PROSITE" id="PS50850"/>
    </source>
</evidence>
<keyword evidence="4 7" id="KW-1133">Transmembrane helix</keyword>
<organism evidence="10 11">
    <name type="scientific">Paraphoma chrysanthemicola</name>
    <dbReference type="NCBI Taxonomy" id="798071"/>
    <lineage>
        <taxon>Eukaryota</taxon>
        <taxon>Fungi</taxon>
        <taxon>Dikarya</taxon>
        <taxon>Ascomycota</taxon>
        <taxon>Pezizomycotina</taxon>
        <taxon>Dothideomycetes</taxon>
        <taxon>Pleosporomycetidae</taxon>
        <taxon>Pleosporales</taxon>
        <taxon>Pleosporineae</taxon>
        <taxon>Phaeosphaeriaceae</taxon>
        <taxon>Paraphoma</taxon>
    </lineage>
</organism>
<feature type="chain" id="PRO_5035431669" evidence="8">
    <location>
        <begin position="27"/>
        <end position="498"/>
    </location>
</feature>
<feature type="transmembrane region" description="Helical" evidence="7">
    <location>
        <begin position="326"/>
        <end position="347"/>
    </location>
</feature>